<dbReference type="EMBL" id="JAVDQK010000005">
    <property type="protein sequence ID" value="MDR6218646.1"/>
    <property type="molecule type" value="Genomic_DNA"/>
</dbReference>
<sequence length="155" mass="16459">MTTPTQETPMTLTARARAAQQAQHAAHTAAETDHAAHTQYTQALNVLARVVPAVLGVPFTPEHARPLRVNSNFTTATVTIDGLDFQPAYDSRSGLSLSAEHVTDLLIGADAHWYGNPTPSRQWLRVTNLNDVAAALDAIAGGTVGALQAFWHAAA</sequence>
<evidence type="ECO:0000313" key="2">
    <source>
        <dbReference type="Proteomes" id="UP001185331"/>
    </source>
</evidence>
<dbReference type="Proteomes" id="UP001185331">
    <property type="component" value="Unassembled WGS sequence"/>
</dbReference>
<name>A0AAE4BNF3_9DEIO</name>
<keyword evidence="1" id="KW-0413">Isomerase</keyword>
<dbReference type="GO" id="GO:0016853">
    <property type="term" value="F:isomerase activity"/>
    <property type="evidence" value="ECO:0007669"/>
    <property type="project" value="UniProtKB-KW"/>
</dbReference>
<proteinExistence type="predicted"/>
<accession>A0AAE4BNF3</accession>
<evidence type="ECO:0000313" key="1">
    <source>
        <dbReference type="EMBL" id="MDR6218646.1"/>
    </source>
</evidence>
<dbReference type="AlphaFoldDB" id="A0AAE4BNF3"/>
<reference evidence="1" key="1">
    <citation type="submission" date="2023-07" db="EMBL/GenBank/DDBJ databases">
        <title>Sorghum-associated microbial communities from plants grown in Nebraska, USA.</title>
        <authorList>
            <person name="Schachtman D."/>
        </authorList>
    </citation>
    <scope>NUCLEOTIDE SEQUENCE</scope>
    <source>
        <strain evidence="1">BE330</strain>
    </source>
</reference>
<gene>
    <name evidence="1" type="ORF">J2Y00_002243</name>
</gene>
<protein>
    <submittedName>
        <fullName evidence="1">Methylthioribose-1-phosphate isomerase</fullName>
    </submittedName>
</protein>
<dbReference type="RefSeq" id="WP_309853106.1">
    <property type="nucleotide sequence ID" value="NZ_JAVDQJ010000004.1"/>
</dbReference>
<comment type="caution">
    <text evidence="1">The sequence shown here is derived from an EMBL/GenBank/DDBJ whole genome shotgun (WGS) entry which is preliminary data.</text>
</comment>
<organism evidence="1 2">
    <name type="scientific">Deinococcus soli</name>
    <name type="common">ex Cha et al. 2016</name>
    <dbReference type="NCBI Taxonomy" id="1309411"/>
    <lineage>
        <taxon>Bacteria</taxon>
        <taxon>Thermotogati</taxon>
        <taxon>Deinococcota</taxon>
        <taxon>Deinococci</taxon>
        <taxon>Deinococcales</taxon>
        <taxon>Deinococcaceae</taxon>
        <taxon>Deinococcus</taxon>
    </lineage>
</organism>